<name>A0A1I5TR62_9ACTN</name>
<organism evidence="1 2">
    <name type="scientific">Geodermatophilus dictyosporus</name>
    <dbReference type="NCBI Taxonomy" id="1523247"/>
    <lineage>
        <taxon>Bacteria</taxon>
        <taxon>Bacillati</taxon>
        <taxon>Actinomycetota</taxon>
        <taxon>Actinomycetes</taxon>
        <taxon>Geodermatophilales</taxon>
        <taxon>Geodermatophilaceae</taxon>
        <taxon>Geodermatophilus</taxon>
    </lineage>
</organism>
<gene>
    <name evidence="1" type="ORF">SAMN05660464_4466</name>
</gene>
<dbReference type="Proteomes" id="UP000198857">
    <property type="component" value="Unassembled WGS sequence"/>
</dbReference>
<evidence type="ECO:0008006" key="3">
    <source>
        <dbReference type="Google" id="ProtNLM"/>
    </source>
</evidence>
<protein>
    <recommendedName>
        <fullName evidence="3">Phage integrase family protein</fullName>
    </recommendedName>
</protein>
<evidence type="ECO:0000313" key="2">
    <source>
        <dbReference type="Proteomes" id="UP000198857"/>
    </source>
</evidence>
<sequence length="56" mass="6413">MFSVSRWLGHSSIAFTDAVYAHVAQEPDYTAAIKRTRRARGLQGHRLRLSQVRTGW</sequence>
<evidence type="ECO:0000313" key="1">
    <source>
        <dbReference type="EMBL" id="SFP85478.1"/>
    </source>
</evidence>
<dbReference type="EMBL" id="FOWQ01000009">
    <property type="protein sequence ID" value="SFP85478.1"/>
    <property type="molecule type" value="Genomic_DNA"/>
</dbReference>
<dbReference type="AlphaFoldDB" id="A0A1I5TR62"/>
<accession>A0A1I5TR62</accession>
<keyword evidence="2" id="KW-1185">Reference proteome</keyword>
<proteinExistence type="predicted"/>
<reference evidence="2" key="1">
    <citation type="submission" date="2016-10" db="EMBL/GenBank/DDBJ databases">
        <authorList>
            <person name="Varghese N."/>
            <person name="Submissions S."/>
        </authorList>
    </citation>
    <scope>NUCLEOTIDE SEQUENCE [LARGE SCALE GENOMIC DNA]</scope>
    <source>
        <strain evidence="2">DSM 44208</strain>
    </source>
</reference>